<sequence length="241" mass="28306">MGSSPKLCSFFFLLALFFMQTYARDSQFFSKVSPTTINSKEAAVIPNVEEENLKKQEQEPTFMPENQNGYGLYGQESTQTQFPTTTKLGNAPYTTTTTYSPYKETYTKYPSTNTNYFNNNQYNNNAYEEEQQNLGETSLHERSYTPTTNQNNNYYYNGANGYKNEGKQGMSDTRFLENGKYYYDIKGEMSNYYPNQYHNSRNNYDTRGYYNNNNENFYDNSMQSYQNQENFQEAQDEQYVP</sequence>
<evidence type="ECO:0008006" key="4">
    <source>
        <dbReference type="Google" id="ProtNLM"/>
    </source>
</evidence>
<gene>
    <name evidence="2" type="ORF">P3X46_020286</name>
</gene>
<keyword evidence="1" id="KW-0732">Signal</keyword>
<dbReference type="Proteomes" id="UP001174677">
    <property type="component" value="Chromosome 11"/>
</dbReference>
<evidence type="ECO:0000313" key="2">
    <source>
        <dbReference type="EMBL" id="KAJ9168802.1"/>
    </source>
</evidence>
<reference evidence="2" key="1">
    <citation type="journal article" date="2023" name="Plant Biotechnol. J.">
        <title>Chromosome-level wild Hevea brasiliensis genome provides new tools for genomic-assisted breeding and valuable loci to elevate rubber yield.</title>
        <authorList>
            <person name="Cheng H."/>
            <person name="Song X."/>
            <person name="Hu Y."/>
            <person name="Wu T."/>
            <person name="Yang Q."/>
            <person name="An Z."/>
            <person name="Feng S."/>
            <person name="Deng Z."/>
            <person name="Wu W."/>
            <person name="Zeng X."/>
            <person name="Tu M."/>
            <person name="Wang X."/>
            <person name="Huang H."/>
        </authorList>
    </citation>
    <scope>NUCLEOTIDE SEQUENCE</scope>
    <source>
        <strain evidence="2">MT/VB/25A 57/8</strain>
    </source>
</reference>
<name>A0ABQ9LLF6_HEVBR</name>
<feature type="signal peptide" evidence="1">
    <location>
        <begin position="1"/>
        <end position="23"/>
    </location>
</feature>
<protein>
    <recommendedName>
        <fullName evidence="4">Protein E6</fullName>
    </recommendedName>
</protein>
<organism evidence="2 3">
    <name type="scientific">Hevea brasiliensis</name>
    <name type="common">Para rubber tree</name>
    <name type="synonym">Siphonia brasiliensis</name>
    <dbReference type="NCBI Taxonomy" id="3981"/>
    <lineage>
        <taxon>Eukaryota</taxon>
        <taxon>Viridiplantae</taxon>
        <taxon>Streptophyta</taxon>
        <taxon>Embryophyta</taxon>
        <taxon>Tracheophyta</taxon>
        <taxon>Spermatophyta</taxon>
        <taxon>Magnoliopsida</taxon>
        <taxon>eudicotyledons</taxon>
        <taxon>Gunneridae</taxon>
        <taxon>Pentapetalae</taxon>
        <taxon>rosids</taxon>
        <taxon>fabids</taxon>
        <taxon>Malpighiales</taxon>
        <taxon>Euphorbiaceae</taxon>
        <taxon>Crotonoideae</taxon>
        <taxon>Micrandreae</taxon>
        <taxon>Hevea</taxon>
    </lineage>
</organism>
<feature type="chain" id="PRO_5045357015" description="Protein E6" evidence="1">
    <location>
        <begin position="24"/>
        <end position="241"/>
    </location>
</feature>
<dbReference type="PANTHER" id="PTHR35274">
    <property type="entry name" value="E6-LIKE PROTEIN"/>
    <property type="match status" value="1"/>
</dbReference>
<dbReference type="PANTHER" id="PTHR35274:SF2">
    <property type="entry name" value="E6-LIKE PROTEIN"/>
    <property type="match status" value="1"/>
</dbReference>
<comment type="caution">
    <text evidence="2">The sequence shown here is derived from an EMBL/GenBank/DDBJ whole genome shotgun (WGS) entry which is preliminary data.</text>
</comment>
<proteinExistence type="predicted"/>
<keyword evidence="3" id="KW-1185">Reference proteome</keyword>
<dbReference type="EMBL" id="JARPOI010000011">
    <property type="protein sequence ID" value="KAJ9168802.1"/>
    <property type="molecule type" value="Genomic_DNA"/>
</dbReference>
<accession>A0ABQ9LLF6</accession>
<dbReference type="InterPro" id="IPR040290">
    <property type="entry name" value="Prot_E6-like"/>
</dbReference>
<evidence type="ECO:0000256" key="1">
    <source>
        <dbReference type="SAM" id="SignalP"/>
    </source>
</evidence>
<evidence type="ECO:0000313" key="3">
    <source>
        <dbReference type="Proteomes" id="UP001174677"/>
    </source>
</evidence>